<organism evidence="11 12">
    <name type="scientific">Cupriavidus basilensis OR16</name>
    <dbReference type="NCBI Taxonomy" id="1127483"/>
    <lineage>
        <taxon>Bacteria</taxon>
        <taxon>Pseudomonadati</taxon>
        <taxon>Pseudomonadota</taxon>
        <taxon>Betaproteobacteria</taxon>
        <taxon>Burkholderiales</taxon>
        <taxon>Burkholderiaceae</taxon>
        <taxon>Cupriavidus</taxon>
    </lineage>
</organism>
<evidence type="ECO:0000256" key="1">
    <source>
        <dbReference type="ARBA" id="ARBA00004533"/>
    </source>
</evidence>
<keyword evidence="7 11" id="KW-0812">Transmembrane</keyword>
<dbReference type="GO" id="GO:0015627">
    <property type="term" value="C:type II protein secretion system complex"/>
    <property type="evidence" value="ECO:0007669"/>
    <property type="project" value="InterPro"/>
</dbReference>
<evidence type="ECO:0000256" key="2">
    <source>
        <dbReference type="ARBA" id="ARBA00007208"/>
    </source>
</evidence>
<evidence type="ECO:0000256" key="7">
    <source>
        <dbReference type="ARBA" id="ARBA00022692"/>
    </source>
</evidence>
<comment type="caution">
    <text evidence="11">The sequence shown here is derived from an EMBL/GenBank/DDBJ whole genome shotgun (WGS) entry which is preliminary data.</text>
</comment>
<evidence type="ECO:0000256" key="10">
    <source>
        <dbReference type="ARBA" id="ARBA00030772"/>
    </source>
</evidence>
<sequence length="276" mass="29043">MARLEALKLARRRVASPRGWQRVGWLALGCVTVALTVLAAFPAAWIADTVASQSQRRVLLADADGSLWNGSATLALSAGAGSETATVLPGRLHWSVAFWPLLTGSLRMVISHTEAMSGPVGLTVTPFGWTAQAGAIRLPAALLEGVGAPFNTLRPDGLMRIDWSGLQGRFLARTGEPGGAAGLTGHLSVRIEQVSSAVSRVRPLGSYRAEIDWSGADGKLQLTTLAGPLHLQGNGTLGRQARFEGTADADPDAAAQLVGLLSLLGRREDNVTRLRF</sequence>
<dbReference type="Pfam" id="PF01203">
    <property type="entry name" value="T2SSN"/>
    <property type="match status" value="1"/>
</dbReference>
<dbReference type="OrthoDB" id="8772682at2"/>
<comment type="similarity">
    <text evidence="2">Belongs to the GSP N family.</text>
</comment>
<evidence type="ECO:0000313" key="12">
    <source>
        <dbReference type="Proteomes" id="UP000005808"/>
    </source>
</evidence>
<keyword evidence="8" id="KW-0653">Protein transport</keyword>
<dbReference type="GO" id="GO:0015628">
    <property type="term" value="P:protein secretion by the type II secretion system"/>
    <property type="evidence" value="ECO:0007669"/>
    <property type="project" value="InterPro"/>
</dbReference>
<evidence type="ECO:0000256" key="3">
    <source>
        <dbReference type="ARBA" id="ARBA00021563"/>
    </source>
</evidence>
<evidence type="ECO:0000256" key="5">
    <source>
        <dbReference type="ARBA" id="ARBA00022475"/>
    </source>
</evidence>
<keyword evidence="5" id="KW-1003">Cell membrane</keyword>
<dbReference type="AlphaFoldDB" id="H1S0J0"/>
<dbReference type="GO" id="GO:0005886">
    <property type="term" value="C:plasma membrane"/>
    <property type="evidence" value="ECO:0007669"/>
    <property type="project" value="UniProtKB-SubCell"/>
</dbReference>
<evidence type="ECO:0000256" key="8">
    <source>
        <dbReference type="ARBA" id="ARBA00022927"/>
    </source>
</evidence>
<evidence type="ECO:0000256" key="4">
    <source>
        <dbReference type="ARBA" id="ARBA00022448"/>
    </source>
</evidence>
<keyword evidence="6" id="KW-0997">Cell inner membrane</keyword>
<dbReference type="RefSeq" id="WP_006156903.1">
    <property type="nucleotide sequence ID" value="NZ_AHJE01000014.1"/>
</dbReference>
<dbReference type="InterPro" id="IPR022792">
    <property type="entry name" value="T2SS_protein-GspN"/>
</dbReference>
<dbReference type="Proteomes" id="UP000005808">
    <property type="component" value="Unassembled WGS sequence"/>
</dbReference>
<evidence type="ECO:0000256" key="9">
    <source>
        <dbReference type="ARBA" id="ARBA00023136"/>
    </source>
</evidence>
<accession>H1S0J0</accession>
<comment type="subcellular location">
    <subcellularLocation>
        <location evidence="1">Cell inner membrane</location>
    </subcellularLocation>
</comment>
<dbReference type="PATRIC" id="fig|1127483.3.peg.1122"/>
<name>H1S0J0_9BURK</name>
<protein>
    <recommendedName>
        <fullName evidence="3">Type II secretion system protein N</fullName>
    </recommendedName>
    <alternativeName>
        <fullName evidence="10">General secretion pathway protein N</fullName>
    </alternativeName>
</protein>
<keyword evidence="4" id="KW-0813">Transport</keyword>
<keyword evidence="9" id="KW-0472">Membrane</keyword>
<evidence type="ECO:0000313" key="11">
    <source>
        <dbReference type="EMBL" id="EHP43961.1"/>
    </source>
</evidence>
<evidence type="ECO:0000256" key="6">
    <source>
        <dbReference type="ARBA" id="ARBA00022519"/>
    </source>
</evidence>
<proteinExistence type="inferred from homology"/>
<reference evidence="11 12" key="1">
    <citation type="journal article" date="2012" name="J. Bacteriol.">
        <title>De Novo Genome Project of Cupriavidus basilensis OR16.</title>
        <authorList>
            <person name="Cserhati M."/>
            <person name="Kriszt B."/>
            <person name="Szoboszlay S."/>
            <person name="Toth A."/>
            <person name="Szabo I."/>
            <person name="Tancsics A."/>
            <person name="Nagy I."/>
            <person name="Horvath B."/>
            <person name="Nagy I."/>
            <person name="Kukolya J."/>
        </authorList>
    </citation>
    <scope>NUCLEOTIDE SEQUENCE [LARGE SCALE GENOMIC DNA]</scope>
    <source>
        <strain evidence="11 12">OR16</strain>
    </source>
</reference>
<gene>
    <name evidence="11" type="ORF">OR16_05619</name>
</gene>
<dbReference type="EMBL" id="AHJE01000014">
    <property type="protein sequence ID" value="EHP43961.1"/>
    <property type="molecule type" value="Genomic_DNA"/>
</dbReference>